<evidence type="ECO:0000256" key="7">
    <source>
        <dbReference type="SAM" id="Phobius"/>
    </source>
</evidence>
<feature type="compositionally biased region" description="Basic and acidic residues" evidence="6">
    <location>
        <begin position="331"/>
        <end position="343"/>
    </location>
</feature>
<organism evidence="9 10">
    <name type="scientific">Metarhizium robertsii</name>
    <dbReference type="NCBI Taxonomy" id="568076"/>
    <lineage>
        <taxon>Eukaryota</taxon>
        <taxon>Fungi</taxon>
        <taxon>Dikarya</taxon>
        <taxon>Ascomycota</taxon>
        <taxon>Pezizomycotina</taxon>
        <taxon>Sordariomycetes</taxon>
        <taxon>Hypocreomycetidae</taxon>
        <taxon>Hypocreales</taxon>
        <taxon>Clavicipitaceae</taxon>
        <taxon>Metarhizium</taxon>
    </lineage>
</organism>
<feature type="transmembrane region" description="Helical" evidence="7">
    <location>
        <begin position="165"/>
        <end position="187"/>
    </location>
</feature>
<dbReference type="AlphaFoldDB" id="A0A0A1V6T3"/>
<comment type="caution">
    <text evidence="9">The sequence shown here is derived from an EMBL/GenBank/DDBJ whole genome shotgun (WGS) entry which is preliminary data.</text>
</comment>
<feature type="domain" description="Rhodopsin" evidence="8">
    <location>
        <begin position="25"/>
        <end position="275"/>
    </location>
</feature>
<evidence type="ECO:0000313" key="10">
    <source>
        <dbReference type="Proteomes" id="UP000030151"/>
    </source>
</evidence>
<feature type="compositionally biased region" description="Gly residues" evidence="6">
    <location>
        <begin position="349"/>
        <end position="360"/>
    </location>
</feature>
<feature type="transmembrane region" description="Helical" evidence="7">
    <location>
        <begin position="124"/>
        <end position="145"/>
    </location>
</feature>
<feature type="compositionally biased region" description="Polar residues" evidence="6">
    <location>
        <begin position="286"/>
        <end position="300"/>
    </location>
</feature>
<evidence type="ECO:0000256" key="4">
    <source>
        <dbReference type="ARBA" id="ARBA00023136"/>
    </source>
</evidence>
<dbReference type="PANTHER" id="PTHR33048">
    <property type="entry name" value="PTH11-LIKE INTEGRAL MEMBRANE PROTEIN (AFU_ORTHOLOGUE AFUA_5G11245)"/>
    <property type="match status" value="1"/>
</dbReference>
<feature type="region of interest" description="Disordered" evidence="6">
    <location>
        <begin position="286"/>
        <end position="305"/>
    </location>
</feature>
<dbReference type="Pfam" id="PF20684">
    <property type="entry name" value="Fung_rhodopsin"/>
    <property type="match status" value="1"/>
</dbReference>
<keyword evidence="3 7" id="KW-1133">Transmembrane helix</keyword>
<proteinExistence type="inferred from homology"/>
<feature type="transmembrane region" description="Helical" evidence="7">
    <location>
        <begin position="88"/>
        <end position="112"/>
    </location>
</feature>
<comment type="subcellular location">
    <subcellularLocation>
        <location evidence="1">Membrane</location>
        <topology evidence="1">Multi-pass membrane protein</topology>
    </subcellularLocation>
</comment>
<evidence type="ECO:0000256" key="3">
    <source>
        <dbReference type="ARBA" id="ARBA00022989"/>
    </source>
</evidence>
<protein>
    <recommendedName>
        <fullName evidence="8">Rhodopsin domain-containing protein</fullName>
    </recommendedName>
</protein>
<dbReference type="HOGENOM" id="CLU_028200_3_4_1"/>
<evidence type="ECO:0000256" key="5">
    <source>
        <dbReference type="ARBA" id="ARBA00038359"/>
    </source>
</evidence>
<sequence length="360" mass="39709">MAQYRDSIVACTVILLIANTVAVAARVYSRLRITESFGADDAMLCLTYVGYILLCAMSFTALHYGYAAEDDTPYSTLQPYYNPEKAKQFYFANQLVIYIDSGLIKLAVALVLMRIATTKAMRWLLIGSMGVVVVWTTVMTIYSSYLCAKAGTSNYAGSRTCNIVGYFRTTTNILIDYFYALLPIYILWNVKMRLLLKLSVVFLLGLGIFRPSANMASPLSASASTIVKLIIIIRLNHARGDEAEHLHYQLLLWADAETGLAILAASLAAVRPLLAKLRIPGLTKHSTNRSSLARNPQVNDSDAMGPYREIHDGNPLVESGKNASKSHVHHHEVTDIESHEMRPWESGTLGVGQHGSRGEA</sequence>
<dbReference type="OrthoDB" id="4937825at2759"/>
<name>A0A0A1V6T3_9HYPO</name>
<feature type="transmembrane region" description="Helical" evidence="7">
    <location>
        <begin position="6"/>
        <end position="28"/>
    </location>
</feature>
<evidence type="ECO:0000256" key="6">
    <source>
        <dbReference type="SAM" id="MobiDB-lite"/>
    </source>
</evidence>
<keyword evidence="2 7" id="KW-0812">Transmembrane</keyword>
<dbReference type="Proteomes" id="UP000030151">
    <property type="component" value="Unassembled WGS sequence"/>
</dbReference>
<evidence type="ECO:0000256" key="1">
    <source>
        <dbReference type="ARBA" id="ARBA00004141"/>
    </source>
</evidence>
<accession>A0A0A1V6T3</accession>
<dbReference type="PANTHER" id="PTHR33048:SF47">
    <property type="entry name" value="INTEGRAL MEMBRANE PROTEIN-RELATED"/>
    <property type="match status" value="1"/>
</dbReference>
<dbReference type="InterPro" id="IPR049326">
    <property type="entry name" value="Rhodopsin_dom_fungi"/>
</dbReference>
<evidence type="ECO:0000256" key="2">
    <source>
        <dbReference type="ARBA" id="ARBA00022692"/>
    </source>
</evidence>
<dbReference type="InterPro" id="IPR052337">
    <property type="entry name" value="SAT4-like"/>
</dbReference>
<dbReference type="eggNOG" id="ENOG502RSIA">
    <property type="taxonomic scope" value="Eukaryota"/>
</dbReference>
<comment type="similarity">
    <text evidence="5">Belongs to the SAT4 family.</text>
</comment>
<evidence type="ECO:0000313" key="9">
    <source>
        <dbReference type="EMBL" id="EXV05288.1"/>
    </source>
</evidence>
<dbReference type="EMBL" id="JELW01000002">
    <property type="protein sequence ID" value="EXV05288.1"/>
    <property type="molecule type" value="Genomic_DNA"/>
</dbReference>
<gene>
    <name evidence="9" type="ORF">X797_002976</name>
</gene>
<evidence type="ECO:0000259" key="8">
    <source>
        <dbReference type="Pfam" id="PF20684"/>
    </source>
</evidence>
<keyword evidence="4 7" id="KW-0472">Membrane</keyword>
<reference evidence="9 10" key="1">
    <citation type="submission" date="2014-02" db="EMBL/GenBank/DDBJ databases">
        <title>The genome sequence of the entomopathogenic fungus Metarhizium robertsii ARSEF 2575.</title>
        <authorList>
            <person name="Giuliano Garisto Donzelli B."/>
            <person name="Roe B.A."/>
            <person name="Macmil S.L."/>
            <person name="Krasnoff S.B."/>
            <person name="Gibson D.M."/>
        </authorList>
    </citation>
    <scope>NUCLEOTIDE SEQUENCE [LARGE SCALE GENOMIC DNA]</scope>
    <source>
        <strain evidence="9 10">ARSEF 2575</strain>
    </source>
</reference>
<feature type="transmembrane region" description="Helical" evidence="7">
    <location>
        <begin position="48"/>
        <end position="68"/>
    </location>
</feature>
<dbReference type="GO" id="GO:0016020">
    <property type="term" value="C:membrane"/>
    <property type="evidence" value="ECO:0007669"/>
    <property type="project" value="UniProtKB-SubCell"/>
</dbReference>
<feature type="region of interest" description="Disordered" evidence="6">
    <location>
        <begin position="313"/>
        <end position="360"/>
    </location>
</feature>